<evidence type="ECO:0000313" key="11">
    <source>
        <dbReference type="Proteomes" id="UP001324634"/>
    </source>
</evidence>
<dbReference type="Pfam" id="PF20510">
    <property type="entry name" value="HgmA_N"/>
    <property type="match status" value="1"/>
</dbReference>
<dbReference type="InterPro" id="IPR011051">
    <property type="entry name" value="RmlC_Cupin_sf"/>
</dbReference>
<sequence>MAENFKASGVYTKQAHVKIPEGMFEEEHGRKGFFGRVSHLYHQNKPTDWTNIVGELRPHNLPPVFEEKSLQNNFVKMFYNTDVEVYLGTMTANFDSFFRNADFDELFFIHEGEGKIETIYGHIPFVKGDYIIIPRGTTYKTYISKPCKILKVESHSEFEEPTRGILGPNALYDQTAKFVPEAAVGSEQNLKEYHIDIKHRGKISRVTYPFNPLDVTGWKGSLYAWKLSIYDYCPINSHRYHIPPSGHTTFVAQNFVICSFVARPLEYTSEGVLKVPFFHSNIDYDEILFYHQGNFFSRDNIDAGAITYHPQGIHHGPHPKAFLKANENEFTDEYAVMIDARNPLNMTPEFEKLENKEYWKSWMLK</sequence>
<dbReference type="GO" id="GO:0005737">
    <property type="term" value="C:cytoplasm"/>
    <property type="evidence" value="ECO:0007669"/>
    <property type="project" value="TreeGrafter"/>
</dbReference>
<feature type="binding site" evidence="8">
    <location>
        <position position="315"/>
    </location>
    <ligand>
        <name>homogentisate</name>
        <dbReference type="ChEBI" id="CHEBI:16169"/>
    </ligand>
</feature>
<accession>A0AAX4HRR5</accession>
<feature type="active site" description="Proton acceptor" evidence="7">
    <location>
        <position position="241"/>
    </location>
</feature>
<dbReference type="GO" id="GO:0046872">
    <property type="term" value="F:metal ion binding"/>
    <property type="evidence" value="ECO:0007669"/>
    <property type="project" value="UniProtKB-KW"/>
</dbReference>
<dbReference type="InterPro" id="IPR046452">
    <property type="entry name" value="HgmA_N"/>
</dbReference>
<keyword evidence="4" id="KW-0223">Dioxygenase</keyword>
<dbReference type="EMBL" id="CP139487">
    <property type="protein sequence ID" value="WPU65700.1"/>
    <property type="molecule type" value="Genomic_DNA"/>
</dbReference>
<evidence type="ECO:0000256" key="7">
    <source>
        <dbReference type="PIRSR" id="PIRSR605708-1"/>
    </source>
</evidence>
<keyword evidence="11" id="KW-1185">Reference proteome</keyword>
<dbReference type="Proteomes" id="UP001324634">
    <property type="component" value="Chromosome"/>
</dbReference>
<comment type="cofactor">
    <cofactor evidence="1 8">
        <name>Fe cation</name>
        <dbReference type="ChEBI" id="CHEBI:24875"/>
    </cofactor>
</comment>
<dbReference type="GO" id="GO:0006559">
    <property type="term" value="P:L-phenylalanine catabolic process"/>
    <property type="evidence" value="ECO:0007669"/>
    <property type="project" value="InterPro"/>
</dbReference>
<reference evidence="10 11" key="1">
    <citation type="submission" date="2023-11" db="EMBL/GenBank/DDBJ databases">
        <title>Peredibacter starrii A3.12.</title>
        <authorList>
            <person name="Mitchell R.J."/>
        </authorList>
    </citation>
    <scope>NUCLEOTIDE SEQUENCE [LARGE SCALE GENOMIC DNA]</scope>
    <source>
        <strain evidence="10 11">A3.12</strain>
    </source>
</reference>
<dbReference type="GO" id="GO:0006570">
    <property type="term" value="P:tyrosine metabolic process"/>
    <property type="evidence" value="ECO:0007669"/>
    <property type="project" value="InterPro"/>
</dbReference>
<comment type="similarity">
    <text evidence="2">Belongs to the homogentisate dioxygenase family.</text>
</comment>
<dbReference type="SUPFAM" id="SSF51182">
    <property type="entry name" value="RmlC-like cupins"/>
    <property type="match status" value="1"/>
</dbReference>
<evidence type="ECO:0000256" key="6">
    <source>
        <dbReference type="ARBA" id="ARBA00023004"/>
    </source>
</evidence>
<dbReference type="InterPro" id="IPR005708">
    <property type="entry name" value="Homogentis_dOase"/>
</dbReference>
<gene>
    <name evidence="10" type="ORF">SOO65_02975</name>
</gene>
<feature type="binding site" evidence="8">
    <location>
        <position position="279"/>
    </location>
    <ligand>
        <name>Fe cation</name>
        <dbReference type="ChEBI" id="CHEBI:24875"/>
    </ligand>
</feature>
<evidence type="ECO:0000313" key="10">
    <source>
        <dbReference type="EMBL" id="WPU65700.1"/>
    </source>
</evidence>
<dbReference type="KEGG" id="psti:SOO65_02975"/>
<evidence type="ECO:0000256" key="2">
    <source>
        <dbReference type="ARBA" id="ARBA00007757"/>
    </source>
</evidence>
<evidence type="ECO:0000256" key="1">
    <source>
        <dbReference type="ARBA" id="ARBA00001962"/>
    </source>
</evidence>
<dbReference type="AlphaFoldDB" id="A0AAX4HRR5"/>
<dbReference type="InterPro" id="IPR014710">
    <property type="entry name" value="RmlC-like_jellyroll"/>
</dbReference>
<dbReference type="PANTHER" id="PTHR11056">
    <property type="entry name" value="HOMOGENTISATE 1,2-DIOXYGENASE"/>
    <property type="match status" value="1"/>
</dbReference>
<evidence type="ECO:0000256" key="3">
    <source>
        <dbReference type="ARBA" id="ARBA00022723"/>
    </source>
</evidence>
<organism evidence="10 11">
    <name type="scientific">Peredibacter starrii</name>
    <dbReference type="NCBI Taxonomy" id="28202"/>
    <lineage>
        <taxon>Bacteria</taxon>
        <taxon>Pseudomonadati</taxon>
        <taxon>Bdellovibrionota</taxon>
        <taxon>Bacteriovoracia</taxon>
        <taxon>Bacteriovoracales</taxon>
        <taxon>Bacteriovoracaceae</taxon>
        <taxon>Peredibacter</taxon>
    </lineage>
</organism>
<evidence type="ECO:0000256" key="5">
    <source>
        <dbReference type="ARBA" id="ARBA00023002"/>
    </source>
</evidence>
<name>A0AAX4HRR5_9BACT</name>
<feature type="binding site" evidence="8">
    <location>
        <position position="285"/>
    </location>
    <ligand>
        <name>Fe cation</name>
        <dbReference type="ChEBI" id="CHEBI:24875"/>
    </ligand>
</feature>
<dbReference type="Gene3D" id="2.60.120.10">
    <property type="entry name" value="Jelly Rolls"/>
    <property type="match status" value="1"/>
</dbReference>
<evidence type="ECO:0000256" key="4">
    <source>
        <dbReference type="ARBA" id="ARBA00022964"/>
    </source>
</evidence>
<dbReference type="GO" id="GO:0004411">
    <property type="term" value="F:homogentisate 1,2-dioxygenase activity"/>
    <property type="evidence" value="ECO:0007669"/>
    <property type="project" value="InterPro"/>
</dbReference>
<feature type="domain" description="Homogentisate 1,2-dioxygenase N-terminal" evidence="9">
    <location>
        <begin position="83"/>
        <end position="226"/>
    </location>
</feature>
<dbReference type="PANTHER" id="PTHR11056:SF0">
    <property type="entry name" value="HOMOGENTISATE 1,2-DIOXYGENASE"/>
    <property type="match status" value="1"/>
</dbReference>
<protein>
    <submittedName>
        <fullName evidence="10">Homogentisate 1,2-dioxygenase</fullName>
    </submittedName>
</protein>
<keyword evidence="5" id="KW-0560">Oxidoreductase</keyword>
<evidence type="ECO:0000259" key="9">
    <source>
        <dbReference type="Pfam" id="PF20510"/>
    </source>
</evidence>
<proteinExistence type="inferred from homology"/>
<dbReference type="RefSeq" id="WP_321396688.1">
    <property type="nucleotide sequence ID" value="NZ_CP139487.1"/>
</dbReference>
<evidence type="ECO:0000256" key="8">
    <source>
        <dbReference type="PIRSR" id="PIRSR605708-2"/>
    </source>
</evidence>
<feature type="binding site" evidence="8">
    <location>
        <position position="315"/>
    </location>
    <ligand>
        <name>Fe cation</name>
        <dbReference type="ChEBI" id="CHEBI:24875"/>
    </ligand>
</feature>
<keyword evidence="3 8" id="KW-0479">Metal-binding</keyword>
<keyword evidence="6 8" id="KW-0408">Iron</keyword>